<dbReference type="AlphaFoldDB" id="A0A8S1T2K6"/>
<organism evidence="1 2">
    <name type="scientific">Paramecium pentaurelia</name>
    <dbReference type="NCBI Taxonomy" id="43138"/>
    <lineage>
        <taxon>Eukaryota</taxon>
        <taxon>Sar</taxon>
        <taxon>Alveolata</taxon>
        <taxon>Ciliophora</taxon>
        <taxon>Intramacronucleata</taxon>
        <taxon>Oligohymenophorea</taxon>
        <taxon>Peniculida</taxon>
        <taxon>Parameciidae</taxon>
        <taxon>Paramecium</taxon>
    </lineage>
</organism>
<comment type="caution">
    <text evidence="1">The sequence shown here is derived from an EMBL/GenBank/DDBJ whole genome shotgun (WGS) entry which is preliminary data.</text>
</comment>
<dbReference type="EMBL" id="CAJJDO010000014">
    <property type="protein sequence ID" value="CAD8145746.1"/>
    <property type="molecule type" value="Genomic_DNA"/>
</dbReference>
<dbReference type="Proteomes" id="UP000689195">
    <property type="component" value="Unassembled WGS sequence"/>
</dbReference>
<name>A0A8S1T2K6_9CILI</name>
<accession>A0A8S1T2K6</accession>
<keyword evidence="2" id="KW-1185">Reference proteome</keyword>
<evidence type="ECO:0000313" key="1">
    <source>
        <dbReference type="EMBL" id="CAD8145746.1"/>
    </source>
</evidence>
<proteinExistence type="predicted"/>
<evidence type="ECO:0000313" key="2">
    <source>
        <dbReference type="Proteomes" id="UP000689195"/>
    </source>
</evidence>
<gene>
    <name evidence="1" type="ORF">PPENT_87.1.T0140410</name>
</gene>
<reference evidence="1" key="1">
    <citation type="submission" date="2021-01" db="EMBL/GenBank/DDBJ databases">
        <authorList>
            <consortium name="Genoscope - CEA"/>
            <person name="William W."/>
        </authorList>
    </citation>
    <scope>NUCLEOTIDE SEQUENCE</scope>
</reference>
<protein>
    <submittedName>
        <fullName evidence="1">Uncharacterized protein</fullName>
    </submittedName>
</protein>
<sequence>MTNCSKRMGEEIITTHQRIPLQQKAQTFLEFYEILTFEQHLQMLRKIHLSSLFQILYSQKFFMLMIKRNIQIYSKEIKSKQLWTVNQIVRN</sequence>